<organism evidence="1 2">
    <name type="scientific">Alteromonas macleodii</name>
    <name type="common">Pseudoalteromonas macleodii</name>
    <dbReference type="NCBI Taxonomy" id="28108"/>
    <lineage>
        <taxon>Bacteria</taxon>
        <taxon>Pseudomonadati</taxon>
        <taxon>Pseudomonadota</taxon>
        <taxon>Gammaproteobacteria</taxon>
        <taxon>Alteromonadales</taxon>
        <taxon>Alteromonadaceae</taxon>
        <taxon>Alteromonas/Salinimonas group</taxon>
        <taxon>Alteromonas</taxon>
    </lineage>
</organism>
<protein>
    <submittedName>
        <fullName evidence="1">Uncharacterized protein</fullName>
    </submittedName>
</protein>
<dbReference type="RefSeq" id="WP_179981935.1">
    <property type="nucleotide sequence ID" value="NZ_LR812090.1"/>
</dbReference>
<accession>A0A6T9XWF0</accession>
<sequence length="192" mass="21932">MKFKLSEEVKKISNVALKDLDRTLWELPEYYLGVKLAESAKKQGYSFELEKSTKEIAKELNVALPESSRNGRIDLVIRTSQQKKLSHLIEIKRRIGLHKVTKDVLRLAEFCSASTKKSAKKAFLVVVTRAKPKTIEKREGELQDKLDLHFKNSKQAAVISVKEVISIAEYKNCDKADWKDEQVVIMQITAKS</sequence>
<reference evidence="1 2" key="1">
    <citation type="submission" date="2020-06" db="EMBL/GenBank/DDBJ databases">
        <authorList>
            <person name="Duchaud E."/>
        </authorList>
    </citation>
    <scope>NUCLEOTIDE SEQUENCE [LARGE SCALE GENOMIC DNA]</scope>
    <source>
        <strain evidence="1">Alteromonas fortis</strain>
    </source>
</reference>
<evidence type="ECO:0000313" key="2">
    <source>
        <dbReference type="Proteomes" id="UP000509458"/>
    </source>
</evidence>
<gene>
    <name evidence="1" type="ORF">ALFOR1_10100</name>
</gene>
<dbReference type="AlphaFoldDB" id="A0A6T9XWF0"/>
<evidence type="ECO:0000313" key="1">
    <source>
        <dbReference type="EMBL" id="CAB9492167.1"/>
    </source>
</evidence>
<name>A0A6T9XWF0_ALTMA</name>
<proteinExistence type="predicted"/>
<dbReference type="Proteomes" id="UP000509458">
    <property type="component" value="Chromosome"/>
</dbReference>
<dbReference type="EMBL" id="LR812090">
    <property type="protein sequence ID" value="CAB9492167.1"/>
    <property type="molecule type" value="Genomic_DNA"/>
</dbReference>